<feature type="zinc finger region" description="TRAF-type" evidence="4">
    <location>
        <begin position="180"/>
        <end position="243"/>
    </location>
</feature>
<dbReference type="AlphaFoldDB" id="A0A267FY33"/>
<dbReference type="OrthoDB" id="6499288at2759"/>
<evidence type="ECO:0000256" key="1">
    <source>
        <dbReference type="ARBA" id="ARBA00022723"/>
    </source>
</evidence>
<evidence type="ECO:0000256" key="3">
    <source>
        <dbReference type="ARBA" id="ARBA00022833"/>
    </source>
</evidence>
<evidence type="ECO:0000313" key="8">
    <source>
        <dbReference type="Proteomes" id="UP000215902"/>
    </source>
</evidence>
<keyword evidence="5" id="KW-0175">Coiled coil</keyword>
<dbReference type="PANTHER" id="PTHR10131">
    <property type="entry name" value="TNF RECEPTOR ASSOCIATED FACTOR"/>
    <property type="match status" value="1"/>
</dbReference>
<feature type="domain" description="TRAF-type" evidence="6">
    <location>
        <begin position="180"/>
        <end position="243"/>
    </location>
</feature>
<dbReference type="PANTHER" id="PTHR10131:SF94">
    <property type="entry name" value="TNF RECEPTOR-ASSOCIATED FACTOR 4"/>
    <property type="match status" value="1"/>
</dbReference>
<dbReference type="Gene3D" id="3.30.40.10">
    <property type="entry name" value="Zinc/RING finger domain, C3HC4 (zinc finger)"/>
    <property type="match status" value="3"/>
</dbReference>
<keyword evidence="3 4" id="KW-0862">Zinc</keyword>
<dbReference type="InterPro" id="IPR001293">
    <property type="entry name" value="Znf_TRAF"/>
</dbReference>
<feature type="zinc finger region" description="TRAF-type" evidence="4">
    <location>
        <begin position="126"/>
        <end position="178"/>
    </location>
</feature>
<dbReference type="Pfam" id="PF02176">
    <property type="entry name" value="zf-TRAF"/>
    <property type="match status" value="2"/>
</dbReference>
<organism evidence="7 8">
    <name type="scientific">Macrostomum lignano</name>
    <dbReference type="NCBI Taxonomy" id="282301"/>
    <lineage>
        <taxon>Eukaryota</taxon>
        <taxon>Metazoa</taxon>
        <taxon>Spiralia</taxon>
        <taxon>Lophotrochozoa</taxon>
        <taxon>Platyhelminthes</taxon>
        <taxon>Rhabditophora</taxon>
        <taxon>Macrostomorpha</taxon>
        <taxon>Macrostomida</taxon>
        <taxon>Macrostomidae</taxon>
        <taxon>Macrostomum</taxon>
    </lineage>
</organism>
<evidence type="ECO:0000256" key="4">
    <source>
        <dbReference type="PROSITE-ProRule" id="PRU00207"/>
    </source>
</evidence>
<sequence>MSELPERVSGARPVSDLPAHLQCSSCSKPLFNAQQTLHGCRLCHACVTGLLHEVEKRPCPGHTEACTLRDRHSEEDVGGGVETEVSRATCYPDIATRREVAKLRVRCPNCDAGCSVQLEWARMDQHVQQSCDWHSLRCEQCKELILKKDMQRHTSSECRHRKETCDLCSQLVTHSEMETSHRNLQSDVCCPRFSARCPHCSERSTPMDRRGYVAHLSECPERTVECKYSHLGCGEMVSRSDLERHYRDSMDSHLELMDSKLKQAAVVPSNSAAVPQSSVGAAAPTATTADGREVADVKRRVGSVFEQFKKLQVNVANWAHSTMELEQLADRFGGVSQLRTLLSGLDERTRSVEQLLQQVQQLQQQVQQLQQQVQQAQRSQ</sequence>
<feature type="domain" description="TRAF-type" evidence="6">
    <location>
        <begin position="126"/>
        <end position="178"/>
    </location>
</feature>
<protein>
    <recommendedName>
        <fullName evidence="6">TRAF-type domain-containing protein</fullName>
    </recommendedName>
</protein>
<accession>A0A267FY33</accession>
<evidence type="ECO:0000256" key="2">
    <source>
        <dbReference type="ARBA" id="ARBA00022771"/>
    </source>
</evidence>
<feature type="coiled-coil region" evidence="5">
    <location>
        <begin position="345"/>
        <end position="379"/>
    </location>
</feature>
<dbReference type="PROSITE" id="PS50145">
    <property type="entry name" value="ZF_TRAF"/>
    <property type="match status" value="2"/>
</dbReference>
<comment type="caution">
    <text evidence="7">The sequence shown here is derived from an EMBL/GenBank/DDBJ whole genome shotgun (WGS) entry which is preliminary data.</text>
</comment>
<evidence type="ECO:0000313" key="7">
    <source>
        <dbReference type="EMBL" id="PAA78656.1"/>
    </source>
</evidence>
<reference evidence="7 8" key="1">
    <citation type="submission" date="2017-06" db="EMBL/GenBank/DDBJ databases">
        <title>A platform for efficient transgenesis in Macrostomum lignano, a flatworm model organism for stem cell research.</title>
        <authorList>
            <person name="Berezikov E."/>
        </authorList>
    </citation>
    <scope>NUCLEOTIDE SEQUENCE [LARGE SCALE GENOMIC DNA]</scope>
    <source>
        <strain evidence="7">DV1</strain>
        <tissue evidence="7">Whole organism</tissue>
    </source>
</reference>
<keyword evidence="2 4" id="KW-0863">Zinc-finger</keyword>
<name>A0A267FY33_9PLAT</name>
<evidence type="ECO:0000259" key="6">
    <source>
        <dbReference type="PROSITE" id="PS50145"/>
    </source>
</evidence>
<proteinExistence type="predicted"/>
<dbReference type="InterPro" id="IPR013083">
    <property type="entry name" value="Znf_RING/FYVE/PHD"/>
</dbReference>
<keyword evidence="1 4" id="KW-0479">Metal-binding</keyword>
<dbReference type="EMBL" id="NIVC01000672">
    <property type="protein sequence ID" value="PAA78656.1"/>
    <property type="molecule type" value="Genomic_DNA"/>
</dbReference>
<dbReference type="Proteomes" id="UP000215902">
    <property type="component" value="Unassembled WGS sequence"/>
</dbReference>
<dbReference type="STRING" id="282301.A0A267FY33"/>
<dbReference type="SUPFAM" id="SSF49599">
    <property type="entry name" value="TRAF domain-like"/>
    <property type="match status" value="1"/>
</dbReference>
<gene>
    <name evidence="7" type="ORF">BOX15_Mlig033058g1</name>
</gene>
<dbReference type="GO" id="GO:0008270">
    <property type="term" value="F:zinc ion binding"/>
    <property type="evidence" value="ECO:0007669"/>
    <property type="project" value="UniProtKB-KW"/>
</dbReference>
<evidence type="ECO:0000256" key="5">
    <source>
        <dbReference type="SAM" id="Coils"/>
    </source>
</evidence>
<keyword evidence="8" id="KW-1185">Reference proteome</keyword>